<dbReference type="InterPro" id="IPR014710">
    <property type="entry name" value="RmlC-like_jellyroll"/>
</dbReference>
<dbReference type="PROSITE" id="PS01124">
    <property type="entry name" value="HTH_ARAC_FAMILY_2"/>
    <property type="match status" value="1"/>
</dbReference>
<dbReference type="Proteomes" id="UP000675664">
    <property type="component" value="Unassembled WGS sequence"/>
</dbReference>
<evidence type="ECO:0000259" key="4">
    <source>
        <dbReference type="PROSITE" id="PS01124"/>
    </source>
</evidence>
<evidence type="ECO:0000313" key="5">
    <source>
        <dbReference type="EMBL" id="MBR0599106.1"/>
    </source>
</evidence>
<dbReference type="SUPFAM" id="SSF51215">
    <property type="entry name" value="Regulatory protein AraC"/>
    <property type="match status" value="1"/>
</dbReference>
<feature type="domain" description="HTH araC/xylS-type" evidence="4">
    <location>
        <begin position="181"/>
        <end position="279"/>
    </location>
</feature>
<proteinExistence type="predicted"/>
<organism evidence="5 6">
    <name type="scientific">Sinanaerobacter chloroacetimidivorans</name>
    <dbReference type="NCBI Taxonomy" id="2818044"/>
    <lineage>
        <taxon>Bacteria</taxon>
        <taxon>Bacillati</taxon>
        <taxon>Bacillota</taxon>
        <taxon>Clostridia</taxon>
        <taxon>Peptostreptococcales</taxon>
        <taxon>Anaerovoracaceae</taxon>
        <taxon>Sinanaerobacter</taxon>
    </lineage>
</organism>
<dbReference type="InterPro" id="IPR003313">
    <property type="entry name" value="AraC-bd"/>
</dbReference>
<dbReference type="InterPro" id="IPR020449">
    <property type="entry name" value="Tscrpt_reg_AraC-type_HTH"/>
</dbReference>
<dbReference type="SMART" id="SM00342">
    <property type="entry name" value="HTH_ARAC"/>
    <property type="match status" value="1"/>
</dbReference>
<dbReference type="AlphaFoldDB" id="A0A8J7W2C4"/>
<dbReference type="InterPro" id="IPR037923">
    <property type="entry name" value="HTH-like"/>
</dbReference>
<reference evidence="5" key="2">
    <citation type="submission" date="2021-04" db="EMBL/GenBank/DDBJ databases">
        <authorList>
            <person name="Liu J."/>
        </authorList>
    </citation>
    <scope>NUCLEOTIDE SEQUENCE</scope>
    <source>
        <strain evidence="5">BAD-6</strain>
    </source>
</reference>
<evidence type="ECO:0000256" key="3">
    <source>
        <dbReference type="ARBA" id="ARBA00023163"/>
    </source>
</evidence>
<keyword evidence="1" id="KW-0805">Transcription regulation</keyword>
<dbReference type="PANTHER" id="PTHR43280:SF2">
    <property type="entry name" value="HTH-TYPE TRANSCRIPTIONAL REGULATOR EXSA"/>
    <property type="match status" value="1"/>
</dbReference>
<sequence length="303" mass="34739">MNILRGLFMYDYFIKASIKTEEEGFHWHDLVEIISVLSGKMTLTLNNQNYALAEGDIVVLNCDDVHRIESKSFNLIYACCHINIYAFDDLLPNISNVKFKCGTEEMPGKEKEAAAQIREKINRIVLEFTKLEKGYENRAVYYAADLLTLLKSKFSTSVKCLEKFGAAALKAGNSEKVEDTSKIYQYLYDHYKKKLTLKEVAHFANLSETVLSQTIKADTGMTFEDLVNQIRIEYAINLLLSTDKSQSDISELCGFSSTHNFYTTFRKLYGCTPSEYRKRNKICFESQVQKAAYLHKMGVLKMK</sequence>
<dbReference type="Pfam" id="PF02311">
    <property type="entry name" value="AraC_binding"/>
    <property type="match status" value="1"/>
</dbReference>
<gene>
    <name evidence="5" type="ORF">KCX82_14545</name>
</gene>
<keyword evidence="6" id="KW-1185">Reference proteome</keyword>
<keyword evidence="3" id="KW-0804">Transcription</keyword>
<evidence type="ECO:0000313" key="6">
    <source>
        <dbReference type="Proteomes" id="UP000675664"/>
    </source>
</evidence>
<dbReference type="Gene3D" id="2.60.120.10">
    <property type="entry name" value="Jelly Rolls"/>
    <property type="match status" value="1"/>
</dbReference>
<evidence type="ECO:0000256" key="1">
    <source>
        <dbReference type="ARBA" id="ARBA00023015"/>
    </source>
</evidence>
<dbReference type="GO" id="GO:0003700">
    <property type="term" value="F:DNA-binding transcription factor activity"/>
    <property type="evidence" value="ECO:0007669"/>
    <property type="project" value="InterPro"/>
</dbReference>
<dbReference type="PANTHER" id="PTHR43280">
    <property type="entry name" value="ARAC-FAMILY TRANSCRIPTIONAL REGULATOR"/>
    <property type="match status" value="1"/>
</dbReference>
<reference evidence="5" key="1">
    <citation type="submission" date="2021-04" db="EMBL/GenBank/DDBJ databases">
        <title>Sinoanaerobacter chloroacetimidivorans sp. nov., an obligate anaerobic bacterium isolated from anaerobic sludge.</title>
        <authorList>
            <person name="Bao Y."/>
        </authorList>
    </citation>
    <scope>NUCLEOTIDE SEQUENCE</scope>
    <source>
        <strain evidence="5">BAD-6</strain>
    </source>
</reference>
<name>A0A8J7W2C4_9FIRM</name>
<keyword evidence="2" id="KW-0238">DNA-binding</keyword>
<dbReference type="PRINTS" id="PR00032">
    <property type="entry name" value="HTHARAC"/>
</dbReference>
<comment type="caution">
    <text evidence="5">The sequence shown here is derived from an EMBL/GenBank/DDBJ whole genome shotgun (WGS) entry which is preliminary data.</text>
</comment>
<dbReference type="SUPFAM" id="SSF46689">
    <property type="entry name" value="Homeodomain-like"/>
    <property type="match status" value="1"/>
</dbReference>
<dbReference type="InterPro" id="IPR009057">
    <property type="entry name" value="Homeodomain-like_sf"/>
</dbReference>
<evidence type="ECO:0000256" key="2">
    <source>
        <dbReference type="ARBA" id="ARBA00023125"/>
    </source>
</evidence>
<dbReference type="InterPro" id="IPR018060">
    <property type="entry name" value="HTH_AraC"/>
</dbReference>
<dbReference type="GO" id="GO:0043565">
    <property type="term" value="F:sequence-specific DNA binding"/>
    <property type="evidence" value="ECO:0007669"/>
    <property type="project" value="InterPro"/>
</dbReference>
<dbReference type="Gene3D" id="1.10.10.60">
    <property type="entry name" value="Homeodomain-like"/>
    <property type="match status" value="2"/>
</dbReference>
<accession>A0A8J7W2C4</accession>
<dbReference type="RefSeq" id="WP_227019238.1">
    <property type="nucleotide sequence ID" value="NZ_JAGSND010000010.1"/>
</dbReference>
<protein>
    <submittedName>
        <fullName evidence="5">Helix-turn-helix domain-containing protein</fullName>
    </submittedName>
</protein>
<dbReference type="Pfam" id="PF12833">
    <property type="entry name" value="HTH_18"/>
    <property type="match status" value="1"/>
</dbReference>
<dbReference type="EMBL" id="JAGSND010000010">
    <property type="protein sequence ID" value="MBR0599106.1"/>
    <property type="molecule type" value="Genomic_DNA"/>
</dbReference>